<keyword evidence="1" id="KW-0802">TPR repeat</keyword>
<evidence type="ECO:0000256" key="2">
    <source>
        <dbReference type="SAM" id="SignalP"/>
    </source>
</evidence>
<dbReference type="PROSITE" id="PS51257">
    <property type="entry name" value="PROKAR_LIPOPROTEIN"/>
    <property type="match status" value="1"/>
</dbReference>
<evidence type="ECO:0000313" key="3">
    <source>
        <dbReference type="EMBL" id="SMF64306.1"/>
    </source>
</evidence>
<accession>A0A1Y6CI77</accession>
<dbReference type="SMART" id="SM00028">
    <property type="entry name" value="TPR"/>
    <property type="match status" value="1"/>
</dbReference>
<dbReference type="SUPFAM" id="SSF48452">
    <property type="entry name" value="TPR-like"/>
    <property type="match status" value="1"/>
</dbReference>
<dbReference type="STRING" id="1513793.SAMN06296036_12225"/>
<dbReference type="EMBL" id="FWZT01000022">
    <property type="protein sequence ID" value="SMF64306.1"/>
    <property type="molecule type" value="Genomic_DNA"/>
</dbReference>
<keyword evidence="2" id="KW-0732">Signal</keyword>
<feature type="signal peptide" evidence="2">
    <location>
        <begin position="1"/>
        <end position="20"/>
    </location>
</feature>
<dbReference type="PROSITE" id="PS50005">
    <property type="entry name" value="TPR"/>
    <property type="match status" value="1"/>
</dbReference>
<keyword evidence="4" id="KW-1185">Reference proteome</keyword>
<evidence type="ECO:0000256" key="1">
    <source>
        <dbReference type="PROSITE-ProRule" id="PRU00339"/>
    </source>
</evidence>
<dbReference type="Proteomes" id="UP000192907">
    <property type="component" value="Unassembled WGS sequence"/>
</dbReference>
<evidence type="ECO:0000313" key="4">
    <source>
        <dbReference type="Proteomes" id="UP000192907"/>
    </source>
</evidence>
<protein>
    <submittedName>
        <fullName evidence="3">Uncharacterized protein</fullName>
    </submittedName>
</protein>
<dbReference type="AlphaFoldDB" id="A0A1Y6CI77"/>
<gene>
    <name evidence="3" type="ORF">SAMN06296036_12225</name>
</gene>
<dbReference type="InterPro" id="IPR011990">
    <property type="entry name" value="TPR-like_helical_dom_sf"/>
</dbReference>
<sequence length="215" mass="23492">MRTLLGYMIAILLSACTVTGSLNVTSQPVASTVTVKDPRGNIKETGQAPLNVSLSQQVFSQDDFLIVEVDLDGYEEQRFVIPKTFFASDHAINVTLAKEAKLNNELSGKTIDQCEKISKKSLTDLSKGVAIAQANLLKGDLQVASVQISNLISTFPFVSVLYDLQGNIFYLQRQFSQALASYEKSLALDQENVETAIMVKKLRQITGQATEEVGP</sequence>
<dbReference type="InterPro" id="IPR019734">
    <property type="entry name" value="TPR_rpt"/>
</dbReference>
<organism evidence="3 4">
    <name type="scientific">Pseudobacteriovorax antillogorgiicola</name>
    <dbReference type="NCBI Taxonomy" id="1513793"/>
    <lineage>
        <taxon>Bacteria</taxon>
        <taxon>Pseudomonadati</taxon>
        <taxon>Bdellovibrionota</taxon>
        <taxon>Oligoflexia</taxon>
        <taxon>Oligoflexales</taxon>
        <taxon>Pseudobacteriovoracaceae</taxon>
        <taxon>Pseudobacteriovorax</taxon>
    </lineage>
</organism>
<feature type="chain" id="PRO_5012983715" evidence="2">
    <location>
        <begin position="21"/>
        <end position="215"/>
    </location>
</feature>
<proteinExistence type="predicted"/>
<reference evidence="4" key="1">
    <citation type="submission" date="2017-04" db="EMBL/GenBank/DDBJ databases">
        <authorList>
            <person name="Varghese N."/>
            <person name="Submissions S."/>
        </authorList>
    </citation>
    <scope>NUCLEOTIDE SEQUENCE [LARGE SCALE GENOMIC DNA]</scope>
    <source>
        <strain evidence="4">RKEM611</strain>
    </source>
</reference>
<name>A0A1Y6CI77_9BACT</name>
<dbReference type="Gene3D" id="1.25.40.10">
    <property type="entry name" value="Tetratricopeptide repeat domain"/>
    <property type="match status" value="1"/>
</dbReference>
<feature type="repeat" description="TPR" evidence="1">
    <location>
        <begin position="159"/>
        <end position="192"/>
    </location>
</feature>